<sequence length="198" mass="20584">MAEPVDRAGLCLVLGGARSGKSGFAMALAERCAKGPGIGSVYVATAPASYAGADSDAESGSGRGIDVEMEARIARHRQARGEGWSTIEEPVEIARVVEEGSAKAVLLIDCLTLWITNLMEQGLGDDFIIERAEAFAACAGKAPGPVIVVSNEVGQGIVPQSALGRRFRDLSGIVNQRVAALAKDVYFVTAGIPQKIKG</sequence>
<dbReference type="NCBIfam" id="NF004469">
    <property type="entry name" value="PRK05800.1"/>
    <property type="match status" value="1"/>
</dbReference>
<evidence type="ECO:0000256" key="16">
    <source>
        <dbReference type="ARBA" id="ARBA00029570"/>
    </source>
</evidence>
<dbReference type="GO" id="GO:0005524">
    <property type="term" value="F:ATP binding"/>
    <property type="evidence" value="ECO:0007669"/>
    <property type="project" value="UniProtKB-KW"/>
</dbReference>
<gene>
    <name evidence="18" type="ORF">MNBD_DELTA02-701</name>
</gene>
<evidence type="ECO:0000256" key="6">
    <source>
        <dbReference type="ARBA" id="ARBA00005159"/>
    </source>
</evidence>
<dbReference type="InterPro" id="IPR003203">
    <property type="entry name" value="CobU/CobP"/>
</dbReference>
<dbReference type="EC" id="2.7.1.156" evidence="8"/>
<evidence type="ECO:0000256" key="17">
    <source>
        <dbReference type="ARBA" id="ARBA00030571"/>
    </source>
</evidence>
<evidence type="ECO:0000256" key="4">
    <source>
        <dbReference type="ARBA" id="ARBA00003889"/>
    </source>
</evidence>
<comment type="similarity">
    <text evidence="7">Belongs to the CobU/CobP family.</text>
</comment>
<dbReference type="PIRSF" id="PIRSF006135">
    <property type="entry name" value="CobU"/>
    <property type="match status" value="1"/>
</dbReference>
<dbReference type="GO" id="GO:0005525">
    <property type="term" value="F:GTP binding"/>
    <property type="evidence" value="ECO:0007669"/>
    <property type="project" value="UniProtKB-KW"/>
</dbReference>
<proteinExistence type="inferred from homology"/>
<comment type="catalytic activity">
    <reaction evidence="2">
        <text>adenosylcob(III)inamide phosphate + GTP + H(+) = adenosylcob(III)inamide-GDP + diphosphate</text>
        <dbReference type="Rhea" id="RHEA:22712"/>
        <dbReference type="ChEBI" id="CHEBI:15378"/>
        <dbReference type="ChEBI" id="CHEBI:33019"/>
        <dbReference type="ChEBI" id="CHEBI:37565"/>
        <dbReference type="ChEBI" id="CHEBI:58502"/>
        <dbReference type="ChEBI" id="CHEBI:60487"/>
        <dbReference type="EC" id="2.7.7.62"/>
    </reaction>
</comment>
<keyword evidence="10" id="KW-0169">Cobalamin biosynthesis</keyword>
<evidence type="ECO:0000256" key="8">
    <source>
        <dbReference type="ARBA" id="ARBA00012016"/>
    </source>
</evidence>
<dbReference type="PANTHER" id="PTHR34848:SF1">
    <property type="entry name" value="BIFUNCTIONAL ADENOSYLCOBALAMIN BIOSYNTHESIS PROTEIN COBU"/>
    <property type="match status" value="1"/>
</dbReference>
<dbReference type="EMBL" id="UOEZ01000023">
    <property type="protein sequence ID" value="VAW35283.1"/>
    <property type="molecule type" value="Genomic_DNA"/>
</dbReference>
<evidence type="ECO:0000256" key="10">
    <source>
        <dbReference type="ARBA" id="ARBA00022573"/>
    </source>
</evidence>
<dbReference type="AlphaFoldDB" id="A0A3B0V4F9"/>
<keyword evidence="14" id="KW-0067">ATP-binding</keyword>
<comment type="pathway">
    <text evidence="6">Cofactor biosynthesis; adenosylcobalamin biosynthesis; adenosylcobalamin from cob(II)yrinate a,c-diamide: step 5/7.</text>
</comment>
<evidence type="ECO:0000256" key="15">
    <source>
        <dbReference type="ARBA" id="ARBA00023134"/>
    </source>
</evidence>
<comment type="function">
    <text evidence="4">Catalyzes ATP-dependent phosphorylation of adenosylcobinamide and addition of GMP to adenosylcobinamide phosphate.</text>
</comment>
<evidence type="ECO:0000256" key="14">
    <source>
        <dbReference type="ARBA" id="ARBA00022840"/>
    </source>
</evidence>
<comment type="catalytic activity">
    <reaction evidence="3">
        <text>adenosylcob(III)inamide + GTP = adenosylcob(III)inamide phosphate + GDP + H(+)</text>
        <dbReference type="Rhea" id="RHEA:15765"/>
        <dbReference type="ChEBI" id="CHEBI:2480"/>
        <dbReference type="ChEBI" id="CHEBI:15378"/>
        <dbReference type="ChEBI" id="CHEBI:37565"/>
        <dbReference type="ChEBI" id="CHEBI:58189"/>
        <dbReference type="ChEBI" id="CHEBI:58502"/>
        <dbReference type="EC" id="2.7.1.156"/>
    </reaction>
</comment>
<evidence type="ECO:0000256" key="3">
    <source>
        <dbReference type="ARBA" id="ARBA00001522"/>
    </source>
</evidence>
<comment type="catalytic activity">
    <reaction evidence="1">
        <text>adenosylcob(III)inamide + ATP = adenosylcob(III)inamide phosphate + ADP + H(+)</text>
        <dbReference type="Rhea" id="RHEA:15769"/>
        <dbReference type="ChEBI" id="CHEBI:2480"/>
        <dbReference type="ChEBI" id="CHEBI:15378"/>
        <dbReference type="ChEBI" id="CHEBI:30616"/>
        <dbReference type="ChEBI" id="CHEBI:58502"/>
        <dbReference type="ChEBI" id="CHEBI:456216"/>
        <dbReference type="EC" id="2.7.1.156"/>
    </reaction>
</comment>
<evidence type="ECO:0000256" key="5">
    <source>
        <dbReference type="ARBA" id="ARBA00004692"/>
    </source>
</evidence>
<keyword evidence="12" id="KW-0547">Nucleotide-binding</keyword>
<protein>
    <recommendedName>
        <fullName evidence="16">Adenosylcobinamide kinase</fullName>
        <ecNumber evidence="8">2.7.1.156</ecNumber>
        <ecNumber evidence="9">2.7.7.62</ecNumber>
    </recommendedName>
    <alternativeName>
        <fullName evidence="17">Adenosylcobinamide-phosphate guanylyltransferase</fullName>
    </alternativeName>
</protein>
<organism evidence="18">
    <name type="scientific">hydrothermal vent metagenome</name>
    <dbReference type="NCBI Taxonomy" id="652676"/>
    <lineage>
        <taxon>unclassified sequences</taxon>
        <taxon>metagenomes</taxon>
        <taxon>ecological metagenomes</taxon>
    </lineage>
</organism>
<keyword evidence="11 18" id="KW-0808">Transferase</keyword>
<dbReference type="GO" id="GO:0043752">
    <property type="term" value="F:adenosylcobinamide kinase activity"/>
    <property type="evidence" value="ECO:0007669"/>
    <property type="project" value="UniProtKB-EC"/>
</dbReference>
<dbReference type="Gene3D" id="3.40.50.300">
    <property type="entry name" value="P-loop containing nucleotide triphosphate hydrolases"/>
    <property type="match status" value="1"/>
</dbReference>
<dbReference type="Pfam" id="PF02283">
    <property type="entry name" value="CobU"/>
    <property type="match status" value="1"/>
</dbReference>
<dbReference type="GO" id="GO:0008820">
    <property type="term" value="F:cobinamide phosphate guanylyltransferase activity"/>
    <property type="evidence" value="ECO:0007669"/>
    <property type="project" value="UniProtKB-EC"/>
</dbReference>
<dbReference type="GO" id="GO:0009236">
    <property type="term" value="P:cobalamin biosynthetic process"/>
    <property type="evidence" value="ECO:0007669"/>
    <property type="project" value="UniProtKB-KW"/>
</dbReference>
<keyword evidence="13 18" id="KW-0418">Kinase</keyword>
<evidence type="ECO:0000256" key="13">
    <source>
        <dbReference type="ARBA" id="ARBA00022777"/>
    </source>
</evidence>
<evidence type="ECO:0000256" key="11">
    <source>
        <dbReference type="ARBA" id="ARBA00022679"/>
    </source>
</evidence>
<evidence type="ECO:0000256" key="12">
    <source>
        <dbReference type="ARBA" id="ARBA00022741"/>
    </source>
</evidence>
<reference evidence="18" key="1">
    <citation type="submission" date="2018-06" db="EMBL/GenBank/DDBJ databases">
        <authorList>
            <person name="Zhirakovskaya E."/>
        </authorList>
    </citation>
    <scope>NUCLEOTIDE SEQUENCE</scope>
</reference>
<dbReference type="SUPFAM" id="SSF52540">
    <property type="entry name" value="P-loop containing nucleoside triphosphate hydrolases"/>
    <property type="match status" value="1"/>
</dbReference>
<dbReference type="InterPro" id="IPR027417">
    <property type="entry name" value="P-loop_NTPase"/>
</dbReference>
<evidence type="ECO:0000256" key="7">
    <source>
        <dbReference type="ARBA" id="ARBA00007490"/>
    </source>
</evidence>
<keyword evidence="15" id="KW-0342">GTP-binding</keyword>
<comment type="pathway">
    <text evidence="5">Cofactor biosynthesis; adenosylcobalamin biosynthesis; adenosylcobalamin from cob(II)yrinate a,c-diamide: step 6/7.</text>
</comment>
<keyword evidence="18" id="KW-0548">Nucleotidyltransferase</keyword>
<dbReference type="EC" id="2.7.7.62" evidence="9"/>
<evidence type="ECO:0000256" key="2">
    <source>
        <dbReference type="ARBA" id="ARBA00000711"/>
    </source>
</evidence>
<dbReference type="PANTHER" id="PTHR34848">
    <property type="match status" value="1"/>
</dbReference>
<evidence type="ECO:0000256" key="1">
    <source>
        <dbReference type="ARBA" id="ARBA00000312"/>
    </source>
</evidence>
<evidence type="ECO:0000256" key="9">
    <source>
        <dbReference type="ARBA" id="ARBA00012523"/>
    </source>
</evidence>
<name>A0A3B0V4F9_9ZZZZ</name>
<evidence type="ECO:0000313" key="18">
    <source>
        <dbReference type="EMBL" id="VAW35283.1"/>
    </source>
</evidence>
<dbReference type="CDD" id="cd00544">
    <property type="entry name" value="CobU"/>
    <property type="match status" value="1"/>
</dbReference>
<accession>A0A3B0V4F9</accession>